<dbReference type="InterPro" id="IPR016039">
    <property type="entry name" value="Thiolase-like"/>
</dbReference>
<dbReference type="InterPro" id="IPR016035">
    <property type="entry name" value="Acyl_Trfase/lysoPLipase"/>
</dbReference>
<dbReference type="SMART" id="SM00822">
    <property type="entry name" value="PKS_KR"/>
    <property type="match status" value="1"/>
</dbReference>
<dbReference type="PROSITE" id="PS00606">
    <property type="entry name" value="KS3_1"/>
    <property type="match status" value="1"/>
</dbReference>
<dbReference type="InterPro" id="IPR049552">
    <property type="entry name" value="PKS_DH_N"/>
</dbReference>
<keyword evidence="6" id="KW-0511">Multifunctional enzyme</keyword>
<dbReference type="InterPro" id="IPR029063">
    <property type="entry name" value="SAM-dependent_MTases_sf"/>
</dbReference>
<dbReference type="InterPro" id="IPR049551">
    <property type="entry name" value="PKS_DH_C"/>
</dbReference>
<organism evidence="12 13">
    <name type="scientific">Neonectria ditissima</name>
    <dbReference type="NCBI Taxonomy" id="78410"/>
    <lineage>
        <taxon>Eukaryota</taxon>
        <taxon>Fungi</taxon>
        <taxon>Dikarya</taxon>
        <taxon>Ascomycota</taxon>
        <taxon>Pezizomycotina</taxon>
        <taxon>Sordariomycetes</taxon>
        <taxon>Hypocreomycetidae</taxon>
        <taxon>Hypocreales</taxon>
        <taxon>Nectriaceae</taxon>
        <taxon>Neonectria</taxon>
    </lineage>
</organism>
<dbReference type="InterPro" id="IPR036736">
    <property type="entry name" value="ACP-like_sf"/>
</dbReference>
<dbReference type="GO" id="GO:0004315">
    <property type="term" value="F:3-oxoacyl-[acyl-carrier-protein] synthase activity"/>
    <property type="evidence" value="ECO:0007669"/>
    <property type="project" value="InterPro"/>
</dbReference>
<dbReference type="InterPro" id="IPR009081">
    <property type="entry name" value="PP-bd_ACP"/>
</dbReference>
<dbReference type="Pfam" id="PF14765">
    <property type="entry name" value="PS-DH"/>
    <property type="match status" value="1"/>
</dbReference>
<dbReference type="Gene3D" id="3.40.47.10">
    <property type="match status" value="1"/>
</dbReference>
<dbReference type="SUPFAM" id="SSF51735">
    <property type="entry name" value="NAD(P)-binding Rossmann-fold domains"/>
    <property type="match status" value="2"/>
</dbReference>
<dbReference type="Gene3D" id="1.10.1200.10">
    <property type="entry name" value="ACP-like"/>
    <property type="match status" value="1"/>
</dbReference>
<dbReference type="InterPro" id="IPR013217">
    <property type="entry name" value="Methyltransf_12"/>
</dbReference>
<dbReference type="PROSITE" id="PS50075">
    <property type="entry name" value="CARRIER"/>
    <property type="match status" value="1"/>
</dbReference>
<dbReference type="InterPro" id="IPR016036">
    <property type="entry name" value="Malonyl_transacylase_ACP-bd"/>
</dbReference>
<dbReference type="Pfam" id="PF02801">
    <property type="entry name" value="Ketoacyl-synt_C"/>
    <property type="match status" value="1"/>
</dbReference>
<evidence type="ECO:0000256" key="1">
    <source>
        <dbReference type="ARBA" id="ARBA00022450"/>
    </source>
</evidence>
<dbReference type="Pfam" id="PF00550">
    <property type="entry name" value="PP-binding"/>
    <property type="match status" value="1"/>
</dbReference>
<feature type="region of interest" description="N-terminal hotdog fold" evidence="7">
    <location>
        <begin position="945"/>
        <end position="1082"/>
    </location>
</feature>
<dbReference type="SUPFAM" id="SSF55048">
    <property type="entry name" value="Probable ACP-binding domain of malonyl-CoA ACP transacylase"/>
    <property type="match status" value="1"/>
</dbReference>
<evidence type="ECO:0000256" key="2">
    <source>
        <dbReference type="ARBA" id="ARBA00022553"/>
    </source>
</evidence>
<dbReference type="Pfam" id="PF00698">
    <property type="entry name" value="Acyl_transf_1"/>
    <property type="match status" value="1"/>
</dbReference>
<dbReference type="SMART" id="SM00826">
    <property type="entry name" value="PKS_DH"/>
    <property type="match status" value="1"/>
</dbReference>
<dbReference type="SMART" id="SM00825">
    <property type="entry name" value="PKS_KS"/>
    <property type="match status" value="1"/>
</dbReference>
<comment type="caution">
    <text evidence="12">The sequence shown here is derived from an EMBL/GenBank/DDBJ whole genome shotgun (WGS) entry which is preliminary data.</text>
</comment>
<evidence type="ECO:0000313" key="13">
    <source>
        <dbReference type="Proteomes" id="UP000050424"/>
    </source>
</evidence>
<keyword evidence="3" id="KW-0489">Methyltransferase</keyword>
<dbReference type="GO" id="GO:0004312">
    <property type="term" value="F:fatty acid synthase activity"/>
    <property type="evidence" value="ECO:0007669"/>
    <property type="project" value="TreeGrafter"/>
</dbReference>
<feature type="region of interest" description="Disordered" evidence="8">
    <location>
        <begin position="1812"/>
        <end position="1831"/>
    </location>
</feature>
<dbReference type="InterPro" id="IPR032821">
    <property type="entry name" value="PKS_assoc"/>
</dbReference>
<dbReference type="GO" id="GO:0044550">
    <property type="term" value="P:secondary metabolite biosynthetic process"/>
    <property type="evidence" value="ECO:0007669"/>
    <property type="project" value="TreeGrafter"/>
</dbReference>
<dbReference type="InterPro" id="IPR014043">
    <property type="entry name" value="Acyl_transferase_dom"/>
</dbReference>
<dbReference type="InterPro" id="IPR014030">
    <property type="entry name" value="Ketoacyl_synth_N"/>
</dbReference>
<evidence type="ECO:0000256" key="6">
    <source>
        <dbReference type="ARBA" id="ARBA00023268"/>
    </source>
</evidence>
<dbReference type="InterPro" id="IPR013120">
    <property type="entry name" value="FAR_NAD-bd"/>
</dbReference>
<dbReference type="GO" id="GO:0006633">
    <property type="term" value="P:fatty acid biosynthetic process"/>
    <property type="evidence" value="ECO:0007669"/>
    <property type="project" value="InterPro"/>
</dbReference>
<evidence type="ECO:0000256" key="3">
    <source>
        <dbReference type="ARBA" id="ARBA00022603"/>
    </source>
</evidence>
<dbReference type="SUPFAM" id="SSF52151">
    <property type="entry name" value="FabD/lysophospholipase-like"/>
    <property type="match status" value="1"/>
</dbReference>
<evidence type="ECO:0000313" key="12">
    <source>
        <dbReference type="EMBL" id="KPM36015.1"/>
    </source>
</evidence>
<dbReference type="InterPro" id="IPR020807">
    <property type="entry name" value="PKS_DH"/>
</dbReference>
<protein>
    <submittedName>
        <fullName evidence="12">Polyketide synthase-nonribosomal peptide synthetase</fullName>
    </submittedName>
</protein>
<dbReference type="Pfam" id="PF07993">
    <property type="entry name" value="NAD_binding_4"/>
    <property type="match status" value="1"/>
</dbReference>
<dbReference type="InterPro" id="IPR020806">
    <property type="entry name" value="PKS_PP-bd"/>
</dbReference>
<keyword evidence="2" id="KW-0597">Phosphoprotein</keyword>
<evidence type="ECO:0000259" key="10">
    <source>
        <dbReference type="PROSITE" id="PS52004"/>
    </source>
</evidence>
<evidence type="ECO:0000259" key="9">
    <source>
        <dbReference type="PROSITE" id="PS50075"/>
    </source>
</evidence>
<dbReference type="OrthoDB" id="416786at2759"/>
<dbReference type="GO" id="GO:0031177">
    <property type="term" value="F:phosphopantetheine binding"/>
    <property type="evidence" value="ECO:0007669"/>
    <property type="project" value="InterPro"/>
</dbReference>
<dbReference type="PROSITE" id="PS52019">
    <property type="entry name" value="PKS_MFAS_DH"/>
    <property type="match status" value="1"/>
</dbReference>
<keyword evidence="5" id="KW-0560">Oxidoreductase</keyword>
<dbReference type="SMART" id="SM00827">
    <property type="entry name" value="PKS_AT"/>
    <property type="match status" value="1"/>
</dbReference>
<feature type="domain" description="Carrier" evidence="9">
    <location>
        <begin position="2249"/>
        <end position="2326"/>
    </location>
</feature>
<dbReference type="InterPro" id="IPR049900">
    <property type="entry name" value="PKS_mFAS_DH"/>
</dbReference>
<evidence type="ECO:0000256" key="5">
    <source>
        <dbReference type="ARBA" id="ARBA00023002"/>
    </source>
</evidence>
<gene>
    <name evidence="12" type="ORF">AK830_g10557</name>
</gene>
<evidence type="ECO:0000256" key="4">
    <source>
        <dbReference type="ARBA" id="ARBA00022679"/>
    </source>
</evidence>
<dbReference type="Proteomes" id="UP000050424">
    <property type="component" value="Unassembled WGS sequence"/>
</dbReference>
<dbReference type="Pfam" id="PF00109">
    <property type="entry name" value="ketoacyl-synt"/>
    <property type="match status" value="1"/>
</dbReference>
<dbReference type="SUPFAM" id="SSF47336">
    <property type="entry name" value="ACP-like"/>
    <property type="match status" value="1"/>
</dbReference>
<dbReference type="InterPro" id="IPR013968">
    <property type="entry name" value="PKS_KR"/>
</dbReference>
<feature type="compositionally biased region" description="Polar residues" evidence="8">
    <location>
        <begin position="2371"/>
        <end position="2386"/>
    </location>
</feature>
<dbReference type="InterPro" id="IPR020841">
    <property type="entry name" value="PKS_Beta-ketoAc_synthase_dom"/>
</dbReference>
<feature type="active site" description="Proton acceptor; for dehydratase activity" evidence="7">
    <location>
        <position position="978"/>
    </location>
</feature>
<dbReference type="STRING" id="78410.A0A0P7B5W7"/>
<dbReference type="EMBL" id="LKCW01000222">
    <property type="protein sequence ID" value="KPM36015.1"/>
    <property type="molecule type" value="Genomic_DNA"/>
</dbReference>
<feature type="region of interest" description="C-terminal hotdog fold" evidence="7">
    <location>
        <begin position="1097"/>
        <end position="1245"/>
    </location>
</feature>
<keyword evidence="13" id="KW-1185">Reference proteome</keyword>
<dbReference type="CDD" id="cd00833">
    <property type="entry name" value="PKS"/>
    <property type="match status" value="1"/>
</dbReference>
<dbReference type="Pfam" id="PF16197">
    <property type="entry name" value="KAsynt_C_assoc"/>
    <property type="match status" value="1"/>
</dbReference>
<dbReference type="InterPro" id="IPR050091">
    <property type="entry name" value="PKS_NRPS_Biosynth_Enz"/>
</dbReference>
<keyword evidence="4" id="KW-0808">Transferase</keyword>
<dbReference type="InterPro" id="IPR014031">
    <property type="entry name" value="Ketoacyl_synth_C"/>
</dbReference>
<name>A0A0P7B5W7_9HYPO</name>
<evidence type="ECO:0000259" key="11">
    <source>
        <dbReference type="PROSITE" id="PS52019"/>
    </source>
</evidence>
<feature type="domain" description="PKS/mFAS DH" evidence="11">
    <location>
        <begin position="945"/>
        <end position="1245"/>
    </location>
</feature>
<dbReference type="Pfam" id="PF21089">
    <property type="entry name" value="PKS_DH_N"/>
    <property type="match status" value="1"/>
</dbReference>
<dbReference type="SUPFAM" id="SSF53901">
    <property type="entry name" value="Thiolase-like"/>
    <property type="match status" value="1"/>
</dbReference>
<feature type="active site" description="Proton donor; for dehydratase activity" evidence="7">
    <location>
        <position position="1152"/>
    </location>
</feature>
<accession>A0A0P7B5W7</accession>
<dbReference type="PANTHER" id="PTHR43775">
    <property type="entry name" value="FATTY ACID SYNTHASE"/>
    <property type="match status" value="1"/>
</dbReference>
<dbReference type="InterPro" id="IPR042104">
    <property type="entry name" value="PKS_dehydratase_sf"/>
</dbReference>
<dbReference type="SMART" id="SM00823">
    <property type="entry name" value="PKS_PP"/>
    <property type="match status" value="1"/>
</dbReference>
<dbReference type="Pfam" id="PF08242">
    <property type="entry name" value="Methyltransf_12"/>
    <property type="match status" value="1"/>
</dbReference>
<dbReference type="InterPro" id="IPR018201">
    <property type="entry name" value="Ketoacyl_synth_AS"/>
</dbReference>
<dbReference type="PANTHER" id="PTHR43775:SF20">
    <property type="entry name" value="HYBRID PKS-NRPS SYNTHETASE APDA"/>
    <property type="match status" value="1"/>
</dbReference>
<dbReference type="Gene3D" id="3.40.50.150">
    <property type="entry name" value="Vaccinia Virus protein VP39"/>
    <property type="match status" value="1"/>
</dbReference>
<keyword evidence="1" id="KW-0596">Phosphopantetheine</keyword>
<dbReference type="Gene3D" id="3.40.50.720">
    <property type="entry name" value="NAD(P)-binding Rossmann-like Domain"/>
    <property type="match status" value="3"/>
</dbReference>
<dbReference type="FunFam" id="3.40.47.10:FF:000019">
    <property type="entry name" value="Polyketide synthase type I"/>
    <property type="match status" value="1"/>
</dbReference>
<dbReference type="InterPro" id="IPR057326">
    <property type="entry name" value="KR_dom"/>
</dbReference>
<sequence>MTSATSNMNEPIAIVGSSCRFPGGASSPSKLWSLLHDPVDLRKEIPSSRFNPGGFFNKNGEFHGSTNVKHSYLTEEDPRLFDHSFFNTTPKEAESMDPQQRILLETVYEGVERAGYTIQQLKGSQTAVFVGLMNNDYYDVLARDMDSAPIYSSTGTAISIVSNRVAYFFDWKGPAWTVDTACSSSLVALHSAVQTLRNGEASMAVAAGVNLILGPTMFIFESKLHMLSPNGRSRMWDKDVDGYARGEGFASVILKTLSQAIADNDHIECIIRGTGVNQDGRTKGITMPNPHAQTALIQATYARAGLDLSKPEDRPQYFEAHGTGTPAGDPLEASTVQSVFFPDNKNPYGEKLHVGSIKTIIGHTEGTAGIAGVLKASLAMQHGVIPPNLHFDSLNPTVKPFYDHLRIPTEPTPWPARPAGVPMRTSVNSFGFGGTNAHAILESYEPAVHVASASAAPKHVGPFNLSAYTQTALKGAVKSLAEELKEKTEWSLEDLAYTLSRRGELGFKASFSAVDKEQLVEKLEAAAEDPEFATRATALKDGALPRILGVFTGQGAQWPTMGAKLYQQSALFRKTIEELDEALQTLPDPPAWTLAEQLQAPAATSDIAKAAVSQPICAALQVGLVNMLHAAGIQFTAVVGHSSGEIGAAYAAGYLDAKDAVRIAYYRGVVAPLAMGPEGQVGKMMAVGMTLDEATSFCQQAEFAGKIGVAASNGSSSITLSGDGDAMERAKKVLDEKKTFARLLKVDTAYHSHHMKRCSAAYLDALARCNVQIRDHSPACTWYSSVHGLDATGSFDPEALRGQYWADNMCGAVLFSQALQTAVDKEAEPYDMVLEVGPHPALRGPASETLKTVTDLDLPYTGVLKRGQDDALQFCDALGFIWEHFQSSSRLVNLEGLWKAWLGETKATQPHLIKDLPSYCWDHDKILFKESRLSKAYRTRENPIHELLGSSVVNGQNNQEVRWRQIMRVDEMDWLRGHVFQGQLLFPAAGYVAMALEAGVRLTDRPVRMVELKDMQINKAITLDEDSSGTEVVFTIRITERAATHIAAEYSCYSGDVDASTGQDASESNNFNGRLVLELGDLAADALPGRVEPILPMNELATKHLYTATREIGLDYTGDFVVESVKRRMDAATVTVKRHGNKNLRVHPATLDATFHALFAAFSSPGDGRLWCPYLPTSIGHIRVNMMACPHADEPEHLLVADCTLTQADAKAIRGDIGVFCAADGHAEIQVGAVHCSSFTAPSPADDVKLYAKNVWRKDVTSGVEFPASPTATSEAVLAAVASQITFRYPAANIVQVGSAVNDAATSTVVETLSRQFRSYTYTDASEEAVEAAREAFRELPIWEKMAFKPLDVGANVKEQQGFTEAASDLVLALNLREAARTGTVEEALESCRRLVKAGGYLILTDDSEEPLEWNSLLQATGFSGVDVNSKDARANDSFSVILSQAVDDRVAVLREPLATVTEPEKIPRVSELVLVGLESDPVVSKLLHDSAALLGSFADKITIAPSLHQTSIPKGAAVVVFSDLTAPIFRDMTEEAFAGIHTLLENADYLLWATKASKTDEPYENMMVGLGRSILQETPDLKLQFLDTESGELPGAAVFAEALVRLLCLGSADYEDILWSLEHELVLRDGAVYIPRVLPSDELNDRHNSDKRVIPRKVALAETAVEVAEANDGALVLRDATAAATANGKVHVRVTASSAYPVRTLDGKIYYLAVGALINSGQKVLTLSTTNGSLLDLPANRVYIIDTEGQSDVEHLSRLVETVLAASLVSGVQGGGMLWLHEAGEGLAQLVSEAAKEAHVDVFFTSSASASATSSSAGSSPTMSSASSSSGEGLEVQFVHPLIAAPDLEALKPLHVDGFVDLEQPVNASLDSLIRAAVQPWASVQNLFIRADGKTALRLAMDETSLRGLLLQGLTAAHSGEATVLGIDEMTEVSQGTLSPSTIIDWCVTDEVALKVNPIDTTGMFSANKTYLLVGLTGDVGMSICDFMVQNGARHIVVTSRNPKVDPVVVQQLHRQGAELRAIPLDITDKAALVRVAAEIKATMPPIGGVANGAMVLRDKLFENMSWQDFQTTAKPKVLGSRYLDEVFHSDDLDFFILFSSVASIMGNSGQANYNAANQFMTTLAHQRRRRGVAGSVIHIAMLLGVGYVMRSADQYDLLLNKFRNMTVSEGDFRAMFAEAVHAGHPGSGADCEITTGFARLTPDGTVWQRNPRFAHYFIDEATEDKTGGKQAGGSLKEQIAAADDEAEALDLLETGAVGLLGRLLHMDADKIDRQSPLMNLGIDSLVAVQVRSWFMKEMGVDVPVLKILSDATLSDIGKGVLARLAGAAEEDKAQAPGEVAAVLANSAIDWDKEIASLVEGLPVYDGKTSGKTSGNVSGHDSGYTSEHEDGSLDGRVNSGDLNGLVTRVTRLINEDIHGHAGGLLNGVTSGKQDGLSVVLTGSTGFLGKHVLRGLLADPRVKTVNCIAIRPDSNGQPRHIGISDPKIVEFSGNLTDERLGLSEADFAMLAHSADAIIHNGADVSFLKSYPALRQTNVVSLRVLVEMALERRVPVNFVSTAAVALFSPDKVKVLPETSASHITPPSDGVRGYAASKWAGEMFLEAVAARHGLPCYIHRAVNIVGEGAPETDLVTVLNKYCKAMRAVPQMDETVVDGDLDIIEVDEVADGMVATAIQAGDRTATAENPLHIINYCQEVKIKPSELHAYYTKKLNMPLKHWGVEKWLDEASELGLDVMVEFFLRESYRSGKPILAPILRKGLI</sequence>
<feature type="region of interest" description="Disordered" evidence="8">
    <location>
        <begin position="2370"/>
        <end position="2398"/>
    </location>
</feature>
<dbReference type="PROSITE" id="PS52004">
    <property type="entry name" value="KS3_2"/>
    <property type="match status" value="1"/>
</dbReference>
<evidence type="ECO:0000256" key="7">
    <source>
        <dbReference type="PROSITE-ProRule" id="PRU01363"/>
    </source>
</evidence>
<dbReference type="Pfam" id="PF08659">
    <property type="entry name" value="KR"/>
    <property type="match status" value="1"/>
</dbReference>
<dbReference type="Gene3D" id="3.40.366.10">
    <property type="entry name" value="Malonyl-Coenzyme A Acyl Carrier Protein, domain 2"/>
    <property type="match status" value="1"/>
</dbReference>
<dbReference type="GO" id="GO:0016491">
    <property type="term" value="F:oxidoreductase activity"/>
    <property type="evidence" value="ECO:0007669"/>
    <property type="project" value="UniProtKB-KW"/>
</dbReference>
<dbReference type="InterPro" id="IPR001227">
    <property type="entry name" value="Ac_transferase_dom_sf"/>
</dbReference>
<dbReference type="GO" id="GO:0032259">
    <property type="term" value="P:methylation"/>
    <property type="evidence" value="ECO:0007669"/>
    <property type="project" value="UniProtKB-KW"/>
</dbReference>
<dbReference type="Gene3D" id="3.10.129.110">
    <property type="entry name" value="Polyketide synthase dehydratase"/>
    <property type="match status" value="1"/>
</dbReference>
<dbReference type="InterPro" id="IPR036291">
    <property type="entry name" value="NAD(P)-bd_dom_sf"/>
</dbReference>
<dbReference type="SUPFAM" id="SSF53335">
    <property type="entry name" value="S-adenosyl-L-methionine-dependent methyltransferases"/>
    <property type="match status" value="1"/>
</dbReference>
<proteinExistence type="predicted"/>
<dbReference type="GO" id="GO:0008168">
    <property type="term" value="F:methyltransferase activity"/>
    <property type="evidence" value="ECO:0007669"/>
    <property type="project" value="UniProtKB-KW"/>
</dbReference>
<feature type="domain" description="Ketosynthase family 3 (KS3)" evidence="10">
    <location>
        <begin position="9"/>
        <end position="443"/>
    </location>
</feature>
<evidence type="ECO:0000256" key="8">
    <source>
        <dbReference type="SAM" id="MobiDB-lite"/>
    </source>
</evidence>
<reference evidence="12 13" key="1">
    <citation type="submission" date="2015-09" db="EMBL/GenBank/DDBJ databases">
        <title>Draft genome of a European isolate of the apple canker pathogen Neonectria ditissima.</title>
        <authorList>
            <person name="Gomez-Cortecero A."/>
            <person name="Harrison R.J."/>
            <person name="Armitage A.D."/>
        </authorList>
    </citation>
    <scope>NUCLEOTIDE SEQUENCE [LARGE SCALE GENOMIC DNA]</scope>
    <source>
        <strain evidence="12 13">R09/05</strain>
    </source>
</reference>